<feature type="non-terminal residue" evidence="2">
    <location>
        <position position="1"/>
    </location>
</feature>
<comment type="caution">
    <text evidence="2">The sequence shown here is derived from an EMBL/GenBank/DDBJ whole genome shotgun (WGS) entry which is preliminary data.</text>
</comment>
<dbReference type="PANTHER" id="PTHR36220">
    <property type="entry name" value="UNNAMED PRODUCT"/>
    <property type="match status" value="1"/>
</dbReference>
<accession>A0A9K3CZ55</accession>
<sequence length="97" mass="10739">MDQGDLRVVVGATRAEGHGQVYVYRRHKWSGRHKLETVLSPIDEGGERPGPRHFFGASVDIDGDRIAVGAPGNPDRDIEGDSLGLVYLYKYDGDSWQ</sequence>
<protein>
    <submittedName>
        <fullName evidence="2">Uncharacterized protein</fullName>
    </submittedName>
</protein>
<dbReference type="Proteomes" id="UP000265618">
    <property type="component" value="Unassembled WGS sequence"/>
</dbReference>
<name>A0A9K3CZ55_9EUKA</name>
<dbReference type="InterPro" id="IPR013517">
    <property type="entry name" value="FG-GAP"/>
</dbReference>
<dbReference type="EMBL" id="BDIP01001829">
    <property type="protein sequence ID" value="GIQ85220.1"/>
    <property type="molecule type" value="Genomic_DNA"/>
</dbReference>
<dbReference type="Pfam" id="PF14312">
    <property type="entry name" value="FG-GAP_2"/>
    <property type="match status" value="1"/>
</dbReference>
<evidence type="ECO:0000313" key="2">
    <source>
        <dbReference type="EMBL" id="GIQ85220.1"/>
    </source>
</evidence>
<reference evidence="2 3" key="1">
    <citation type="journal article" date="2018" name="PLoS ONE">
        <title>The draft genome of Kipferlia bialata reveals reductive genome evolution in fornicate parasites.</title>
        <authorList>
            <person name="Tanifuji G."/>
            <person name="Takabayashi S."/>
            <person name="Kume K."/>
            <person name="Takagi M."/>
            <person name="Nakayama T."/>
            <person name="Kamikawa R."/>
            <person name="Inagaki Y."/>
            <person name="Hashimoto T."/>
        </authorList>
    </citation>
    <scope>NUCLEOTIDE SEQUENCE [LARGE SCALE GENOMIC DNA]</scope>
    <source>
        <strain evidence="2">NY0173</strain>
    </source>
</reference>
<proteinExistence type="predicted"/>
<evidence type="ECO:0000256" key="1">
    <source>
        <dbReference type="ARBA" id="ARBA00022729"/>
    </source>
</evidence>
<keyword evidence="1" id="KW-0732">Signal</keyword>
<dbReference type="InterPro" id="IPR028994">
    <property type="entry name" value="Integrin_alpha_N"/>
</dbReference>
<dbReference type="Gene3D" id="2.130.10.130">
    <property type="entry name" value="Integrin alpha, N-terminal"/>
    <property type="match status" value="1"/>
</dbReference>
<dbReference type="AlphaFoldDB" id="A0A9K3CZ55"/>
<dbReference type="PANTHER" id="PTHR36220:SF1">
    <property type="entry name" value="GAMMA TUBULIN COMPLEX COMPONENT C-TERMINAL DOMAIN-CONTAINING PROTEIN"/>
    <property type="match status" value="1"/>
</dbReference>
<keyword evidence="3" id="KW-1185">Reference proteome</keyword>
<gene>
    <name evidence="2" type="ORF">KIPB_006856</name>
</gene>
<organism evidence="2 3">
    <name type="scientific">Kipferlia bialata</name>
    <dbReference type="NCBI Taxonomy" id="797122"/>
    <lineage>
        <taxon>Eukaryota</taxon>
        <taxon>Metamonada</taxon>
        <taxon>Carpediemonas-like organisms</taxon>
        <taxon>Kipferlia</taxon>
    </lineage>
</organism>
<evidence type="ECO:0000313" key="3">
    <source>
        <dbReference type="Proteomes" id="UP000265618"/>
    </source>
</evidence>